<gene>
    <name evidence="1" type="ORF">RPERSI_LOCUS31099</name>
</gene>
<reference evidence="1" key="1">
    <citation type="submission" date="2021-06" db="EMBL/GenBank/DDBJ databases">
        <authorList>
            <person name="Kallberg Y."/>
            <person name="Tangrot J."/>
            <person name="Rosling A."/>
        </authorList>
    </citation>
    <scope>NUCLEOTIDE SEQUENCE</scope>
    <source>
        <strain evidence="1">MA461A</strain>
    </source>
</reference>
<comment type="caution">
    <text evidence="1">The sequence shown here is derived from an EMBL/GenBank/DDBJ whole genome shotgun (WGS) entry which is preliminary data.</text>
</comment>
<name>A0ACA9SIQ7_9GLOM</name>
<evidence type="ECO:0000313" key="1">
    <source>
        <dbReference type="EMBL" id="CAG8839565.1"/>
    </source>
</evidence>
<feature type="non-terminal residue" evidence="1">
    <location>
        <position position="56"/>
    </location>
</feature>
<keyword evidence="2" id="KW-1185">Reference proteome</keyword>
<dbReference type="EMBL" id="CAJVQC010124026">
    <property type="protein sequence ID" value="CAG8839565.1"/>
    <property type="molecule type" value="Genomic_DNA"/>
</dbReference>
<feature type="non-terminal residue" evidence="1">
    <location>
        <position position="1"/>
    </location>
</feature>
<proteinExistence type="predicted"/>
<accession>A0ACA9SIQ7</accession>
<organism evidence="1 2">
    <name type="scientific">Racocetra persica</name>
    <dbReference type="NCBI Taxonomy" id="160502"/>
    <lineage>
        <taxon>Eukaryota</taxon>
        <taxon>Fungi</taxon>
        <taxon>Fungi incertae sedis</taxon>
        <taxon>Mucoromycota</taxon>
        <taxon>Glomeromycotina</taxon>
        <taxon>Glomeromycetes</taxon>
        <taxon>Diversisporales</taxon>
        <taxon>Gigasporaceae</taxon>
        <taxon>Racocetra</taxon>
    </lineage>
</organism>
<evidence type="ECO:0000313" key="2">
    <source>
        <dbReference type="Proteomes" id="UP000789920"/>
    </source>
</evidence>
<dbReference type="Proteomes" id="UP000789920">
    <property type="component" value="Unassembled WGS sequence"/>
</dbReference>
<protein>
    <submittedName>
        <fullName evidence="1">22341_t:CDS:1</fullName>
    </submittedName>
</protein>
<sequence>ELEDLRIENENYKEANILIREKYERIMDENPQLRNAEQLESLLTESTEEYQAQIQT</sequence>